<evidence type="ECO:0000313" key="1">
    <source>
        <dbReference type="EMBL" id="QHT14675.1"/>
    </source>
</evidence>
<reference evidence="1" key="1">
    <citation type="journal article" date="2020" name="Nature">
        <title>Giant virus diversity and host interactions through global metagenomics.</title>
        <authorList>
            <person name="Schulz F."/>
            <person name="Roux S."/>
            <person name="Paez-Espino D."/>
            <person name="Jungbluth S."/>
            <person name="Walsh D.A."/>
            <person name="Denef V.J."/>
            <person name="McMahon K.D."/>
            <person name="Konstantinidis K.T."/>
            <person name="Eloe-Fadrosh E.A."/>
            <person name="Kyrpides N.C."/>
            <person name="Woyke T."/>
        </authorList>
    </citation>
    <scope>NUCLEOTIDE SEQUENCE</scope>
    <source>
        <strain evidence="1">GVMAG-M-3300023174-141</strain>
    </source>
</reference>
<dbReference type="EMBL" id="MN739587">
    <property type="protein sequence ID" value="QHT14675.1"/>
    <property type="molecule type" value="Genomic_DNA"/>
</dbReference>
<protein>
    <submittedName>
        <fullName evidence="1">Uncharacterized protein</fullName>
    </submittedName>
</protein>
<accession>A0A6C0DGF7</accession>
<dbReference type="AlphaFoldDB" id="A0A6C0DGF7"/>
<proteinExistence type="predicted"/>
<name>A0A6C0DGF7_9ZZZZ</name>
<organism evidence="1">
    <name type="scientific">viral metagenome</name>
    <dbReference type="NCBI Taxonomy" id="1070528"/>
    <lineage>
        <taxon>unclassified sequences</taxon>
        <taxon>metagenomes</taxon>
        <taxon>organismal metagenomes</taxon>
    </lineage>
</organism>
<sequence length="97" mass="10627">MLMISPLFTVEEVCSDSGVASMNRAGSARKFCTICFTWGLSGYFFSNALHSFPKRIRSVAIKSAAFCLSGISRTLYVFPSTLETTFVIGKFPPPTID</sequence>